<reference evidence="10 11" key="1">
    <citation type="submission" date="2020-05" db="EMBL/GenBank/DDBJ databases">
        <title>Complete genome sequence of Gemmatimonas greenlandica TET16.</title>
        <authorList>
            <person name="Zeng Y."/>
        </authorList>
    </citation>
    <scope>NUCLEOTIDE SEQUENCE [LARGE SCALE GENOMIC DNA]</scope>
    <source>
        <strain evidence="10 11">TET16</strain>
    </source>
</reference>
<dbReference type="GO" id="GO:0016763">
    <property type="term" value="F:pentosyltransferase activity"/>
    <property type="evidence" value="ECO:0007669"/>
    <property type="project" value="TreeGrafter"/>
</dbReference>
<feature type="transmembrane region" description="Helical" evidence="8">
    <location>
        <begin position="213"/>
        <end position="236"/>
    </location>
</feature>
<feature type="transmembrane region" description="Helical" evidence="8">
    <location>
        <begin position="83"/>
        <end position="106"/>
    </location>
</feature>
<organism evidence="10 11">
    <name type="scientific">Gemmatimonas groenlandica</name>
    <dbReference type="NCBI Taxonomy" id="2732249"/>
    <lineage>
        <taxon>Bacteria</taxon>
        <taxon>Pseudomonadati</taxon>
        <taxon>Gemmatimonadota</taxon>
        <taxon>Gemmatimonadia</taxon>
        <taxon>Gemmatimonadales</taxon>
        <taxon>Gemmatimonadaceae</taxon>
        <taxon>Gemmatimonas</taxon>
    </lineage>
</organism>
<dbReference type="PANTHER" id="PTHR33908">
    <property type="entry name" value="MANNOSYLTRANSFERASE YKCB-RELATED"/>
    <property type="match status" value="1"/>
</dbReference>
<evidence type="ECO:0000259" key="9">
    <source>
        <dbReference type="Pfam" id="PF13231"/>
    </source>
</evidence>
<dbReference type="Pfam" id="PF13231">
    <property type="entry name" value="PMT_2"/>
    <property type="match status" value="1"/>
</dbReference>
<evidence type="ECO:0000256" key="1">
    <source>
        <dbReference type="ARBA" id="ARBA00004651"/>
    </source>
</evidence>
<keyword evidence="3" id="KW-0328">Glycosyltransferase</keyword>
<keyword evidence="5 8" id="KW-0812">Transmembrane</keyword>
<evidence type="ECO:0000313" key="11">
    <source>
        <dbReference type="Proteomes" id="UP000500938"/>
    </source>
</evidence>
<evidence type="ECO:0000256" key="5">
    <source>
        <dbReference type="ARBA" id="ARBA00022692"/>
    </source>
</evidence>
<dbReference type="PANTHER" id="PTHR33908:SF11">
    <property type="entry name" value="MEMBRANE PROTEIN"/>
    <property type="match status" value="1"/>
</dbReference>
<evidence type="ECO:0000256" key="6">
    <source>
        <dbReference type="ARBA" id="ARBA00022989"/>
    </source>
</evidence>
<dbReference type="KEGG" id="ggr:HKW67_16830"/>
<accession>A0A6M4IW08</accession>
<evidence type="ECO:0000256" key="3">
    <source>
        <dbReference type="ARBA" id="ARBA00022676"/>
    </source>
</evidence>
<feature type="transmembrane region" description="Helical" evidence="8">
    <location>
        <begin position="257"/>
        <end position="282"/>
    </location>
</feature>
<keyword evidence="6 8" id="KW-1133">Transmembrane helix</keyword>
<gene>
    <name evidence="10" type="ORF">HKW67_16830</name>
</gene>
<dbReference type="AlphaFoldDB" id="A0A6M4IW08"/>
<feature type="transmembrane region" description="Helical" evidence="8">
    <location>
        <begin position="318"/>
        <end position="336"/>
    </location>
</feature>
<dbReference type="InterPro" id="IPR038731">
    <property type="entry name" value="RgtA/B/C-like"/>
</dbReference>
<name>A0A6M4IW08_9BACT</name>
<evidence type="ECO:0000256" key="8">
    <source>
        <dbReference type="SAM" id="Phobius"/>
    </source>
</evidence>
<keyword evidence="7 8" id="KW-0472">Membrane</keyword>
<proteinExistence type="predicted"/>
<feature type="transmembrane region" description="Helical" evidence="8">
    <location>
        <begin position="142"/>
        <end position="161"/>
    </location>
</feature>
<feature type="transmembrane region" description="Helical" evidence="8">
    <location>
        <begin position="118"/>
        <end position="136"/>
    </location>
</feature>
<evidence type="ECO:0000256" key="2">
    <source>
        <dbReference type="ARBA" id="ARBA00022475"/>
    </source>
</evidence>
<dbReference type="RefSeq" id="WP_171226495.1">
    <property type="nucleotide sequence ID" value="NZ_CP053085.1"/>
</dbReference>
<comment type="subcellular location">
    <subcellularLocation>
        <location evidence="1">Cell membrane</location>
        <topology evidence="1">Multi-pass membrane protein</topology>
    </subcellularLocation>
</comment>
<evidence type="ECO:0000313" key="10">
    <source>
        <dbReference type="EMBL" id="QJR37062.1"/>
    </source>
</evidence>
<dbReference type="Proteomes" id="UP000500938">
    <property type="component" value="Chromosome"/>
</dbReference>
<keyword evidence="2" id="KW-1003">Cell membrane</keyword>
<dbReference type="GO" id="GO:0009103">
    <property type="term" value="P:lipopolysaccharide biosynthetic process"/>
    <property type="evidence" value="ECO:0007669"/>
    <property type="project" value="UniProtKB-ARBA"/>
</dbReference>
<keyword evidence="11" id="KW-1185">Reference proteome</keyword>
<protein>
    <recommendedName>
        <fullName evidence="9">Glycosyltransferase RgtA/B/C/D-like domain-containing protein</fullName>
    </recommendedName>
</protein>
<feature type="transmembrane region" description="Helical" evidence="8">
    <location>
        <begin position="12"/>
        <end position="30"/>
    </location>
</feature>
<evidence type="ECO:0000256" key="7">
    <source>
        <dbReference type="ARBA" id="ARBA00023136"/>
    </source>
</evidence>
<dbReference type="GO" id="GO:0005886">
    <property type="term" value="C:plasma membrane"/>
    <property type="evidence" value="ECO:0007669"/>
    <property type="project" value="UniProtKB-SubCell"/>
</dbReference>
<evidence type="ECO:0000256" key="4">
    <source>
        <dbReference type="ARBA" id="ARBA00022679"/>
    </source>
</evidence>
<sequence>MSAGVTPVVSRSMVVLAAAVALGHVFVNVISPFEFHRDEFLYLAMGEHLRLWRMDFPPFIAIVARVSRALFGDSLTAIRLAPALASALIVLLTGVASSVTVELVAAADSGLERERARAFSWVPWLAMIAVITSPVFLRPGNLFQPVVFDQLWWTAALLALLMRAHTRDIRWWIAIGAALGLGLLTKFSIAFIGVGIVAGTLFTPTRRDLLTRWPWLALLLALAIGSPSLVGQWLLAFPIRWQMRDLQAEQLGVRSPLAFFAEQPGLVGPAMLLALAGLVWLLLARAAAPMRAVGIAVVTSWLLLSLNHGKAYYGAPVYPMLFAAGALAIAVALPEWRAGSHSMWRKRIAFSIGAIMLLLWPVALPIALPILSPERTARYIAWLGVSGSTTTNYGTTLELPQDFADMLGWHSMVVALANEWRAMPEQDRADAVVLAGSYGRAGAIDFYGPRYGLPRVVSPAGSYWFFGPGTKPGRIVLALGLSKAELEPFMTQCDERRLIGTPLGVEEERAVPITRCIGPKSPLQMLWPALDPSHE</sequence>
<keyword evidence="4" id="KW-0808">Transferase</keyword>
<feature type="domain" description="Glycosyltransferase RgtA/B/C/D-like" evidence="9">
    <location>
        <begin position="125"/>
        <end position="229"/>
    </location>
</feature>
<feature type="transmembrane region" description="Helical" evidence="8">
    <location>
        <begin position="173"/>
        <end position="201"/>
    </location>
</feature>
<dbReference type="InterPro" id="IPR050297">
    <property type="entry name" value="LipidA_mod_glycosyltrf_83"/>
</dbReference>
<feature type="transmembrane region" description="Helical" evidence="8">
    <location>
        <begin position="348"/>
        <end position="371"/>
    </location>
</feature>
<feature type="transmembrane region" description="Helical" evidence="8">
    <location>
        <begin position="288"/>
        <end position="306"/>
    </location>
</feature>
<dbReference type="EMBL" id="CP053085">
    <property type="protein sequence ID" value="QJR37062.1"/>
    <property type="molecule type" value="Genomic_DNA"/>
</dbReference>